<dbReference type="PANTHER" id="PTHR32063">
    <property type="match status" value="1"/>
</dbReference>
<dbReference type="InterPro" id="IPR001036">
    <property type="entry name" value="Acrflvin-R"/>
</dbReference>
<gene>
    <name evidence="3" type="ORF">IFK94_16335</name>
</gene>
<feature type="transmembrane region" description="Helical" evidence="2">
    <location>
        <begin position="20"/>
        <end position="39"/>
    </location>
</feature>
<dbReference type="Pfam" id="PF00873">
    <property type="entry name" value="ACR_tran"/>
    <property type="match status" value="1"/>
</dbReference>
<dbReference type="SUPFAM" id="SSF82714">
    <property type="entry name" value="Multidrug efflux transporter AcrB TolC docking domain, DN and DC subdomains"/>
    <property type="match status" value="1"/>
</dbReference>
<feature type="transmembrane region" description="Helical" evidence="2">
    <location>
        <begin position="407"/>
        <end position="432"/>
    </location>
</feature>
<dbReference type="Gene3D" id="3.30.70.1430">
    <property type="entry name" value="Multidrug efflux transporter AcrB pore domain"/>
    <property type="match status" value="1"/>
</dbReference>
<feature type="non-terminal residue" evidence="3">
    <location>
        <position position="1"/>
    </location>
</feature>
<name>A0A8J7CMQ4_9BACT</name>
<accession>A0A8J7CMQ4</accession>
<protein>
    <submittedName>
        <fullName evidence="3">Efflux RND transporter permease subunit</fullName>
    </submittedName>
</protein>
<proteinExistence type="predicted"/>
<dbReference type="Gene3D" id="1.20.1640.10">
    <property type="entry name" value="Multidrug efflux transporter AcrB transmembrane domain"/>
    <property type="match status" value="1"/>
</dbReference>
<feature type="transmembrane region" description="Helical" evidence="2">
    <location>
        <begin position="453"/>
        <end position="472"/>
    </location>
</feature>
<dbReference type="GO" id="GO:0042910">
    <property type="term" value="F:xenobiotic transmembrane transporter activity"/>
    <property type="evidence" value="ECO:0007669"/>
    <property type="project" value="TreeGrafter"/>
</dbReference>
<feature type="transmembrane region" description="Helical" evidence="2">
    <location>
        <begin position="381"/>
        <end position="401"/>
    </location>
</feature>
<dbReference type="GO" id="GO:0005886">
    <property type="term" value="C:plasma membrane"/>
    <property type="evidence" value="ECO:0007669"/>
    <property type="project" value="TreeGrafter"/>
</dbReference>
<reference evidence="3 4" key="1">
    <citation type="submission" date="2020-08" db="EMBL/GenBank/DDBJ databases">
        <title>Acidobacteriota in marine sediments use diverse sulfur dissimilation pathways.</title>
        <authorList>
            <person name="Wasmund K."/>
        </authorList>
    </citation>
    <scope>NUCLEOTIDE SEQUENCE [LARGE SCALE GENOMIC DNA]</scope>
    <source>
        <strain evidence="3">MAG AM4</strain>
    </source>
</reference>
<dbReference type="SUPFAM" id="SSF82693">
    <property type="entry name" value="Multidrug efflux transporter AcrB pore domain, PN1, PN2, PC1 and PC2 subdomains"/>
    <property type="match status" value="1"/>
</dbReference>
<organism evidence="3 4">
    <name type="scientific">Candidatus Polarisedimenticola svalbardensis</name>
    <dbReference type="NCBI Taxonomy" id="2886004"/>
    <lineage>
        <taxon>Bacteria</taxon>
        <taxon>Pseudomonadati</taxon>
        <taxon>Acidobacteriota</taxon>
        <taxon>Candidatus Polarisedimenticolia</taxon>
        <taxon>Candidatus Polarisedimenticolales</taxon>
        <taxon>Candidatus Polarisedimenticolaceae</taxon>
        <taxon>Candidatus Polarisedimenticola</taxon>
    </lineage>
</organism>
<sequence length="542" mass="59035">ITQALLKGLGSAYPKTLRAVLAHPGLVVLVMAGCMWGTWEIGTRLNSELLPEVHQGEFTVEVALPVGTPLDRTRDVLSPVEQAILTEKQNIRSLLLTLGYDSATSQRSDEGEHTAKFKIMLDDQSRGAVTEDAVINRMRERFAAIPDLHVRILRPVLFSSRTAVEVEIEGDHLLLLRKVSEEARSVLATLPELADVETSLRSGAPEVQIVYDRDLLARFGLNINEVARLVRNKVQGNEATRYNLKDRRIPIVVRLEMADRETVEDVRGLVVNPGGERPLPLSAVADVVLGEGPSEVRRVDGQRVALVQANLAGGSLSAASARIEDALRSRVQWPEGMSYTLGGQNQEWERSRSSLWLALGLSLFLVYVIMAAQFESLIHPLVIMFTIPLAFLGSLALLLVMNISLSIVVFLGMIMLAGIVVNNAIVLVDYINTLRARGMERNEAIVKAGSVRLRPILMTTATTVLGLLPMAIGLGDGAEIRTPMALTVIAGLLSSTVLTLLLIPSVYAIFDSLKQAVLGTSTEPERSERDSLQDTSPEGVTS</sequence>
<dbReference type="PANTHER" id="PTHR32063:SF0">
    <property type="entry name" value="SWARMING MOTILITY PROTEIN SWRC"/>
    <property type="match status" value="1"/>
</dbReference>
<feature type="compositionally biased region" description="Basic and acidic residues" evidence="1">
    <location>
        <begin position="523"/>
        <end position="532"/>
    </location>
</feature>
<feature type="compositionally biased region" description="Polar residues" evidence="1">
    <location>
        <begin position="533"/>
        <end position="542"/>
    </location>
</feature>
<feature type="transmembrane region" description="Helical" evidence="2">
    <location>
        <begin position="484"/>
        <end position="510"/>
    </location>
</feature>
<dbReference type="SUPFAM" id="SSF82866">
    <property type="entry name" value="Multidrug efflux transporter AcrB transmembrane domain"/>
    <property type="match status" value="1"/>
</dbReference>
<evidence type="ECO:0000256" key="1">
    <source>
        <dbReference type="SAM" id="MobiDB-lite"/>
    </source>
</evidence>
<dbReference type="Gene3D" id="3.30.2090.10">
    <property type="entry name" value="Multidrug efflux transporter AcrB TolC docking domain, DN and DC subdomains"/>
    <property type="match status" value="1"/>
</dbReference>
<feature type="region of interest" description="Disordered" evidence="1">
    <location>
        <begin position="520"/>
        <end position="542"/>
    </location>
</feature>
<keyword evidence="2" id="KW-1133">Transmembrane helix</keyword>
<dbReference type="Proteomes" id="UP000648239">
    <property type="component" value="Unassembled WGS sequence"/>
</dbReference>
<dbReference type="InterPro" id="IPR027463">
    <property type="entry name" value="AcrB_DN_DC_subdom"/>
</dbReference>
<dbReference type="AlphaFoldDB" id="A0A8J7CMQ4"/>
<dbReference type="EMBL" id="JACXWD010000162">
    <property type="protein sequence ID" value="MBD3869688.1"/>
    <property type="molecule type" value="Genomic_DNA"/>
</dbReference>
<dbReference type="PRINTS" id="PR00702">
    <property type="entry name" value="ACRIFLAVINRP"/>
</dbReference>
<evidence type="ECO:0000313" key="3">
    <source>
        <dbReference type="EMBL" id="MBD3869688.1"/>
    </source>
</evidence>
<keyword evidence="2" id="KW-0812">Transmembrane</keyword>
<keyword evidence="2" id="KW-0472">Membrane</keyword>
<feature type="transmembrane region" description="Helical" evidence="2">
    <location>
        <begin position="355"/>
        <end position="374"/>
    </location>
</feature>
<evidence type="ECO:0000313" key="4">
    <source>
        <dbReference type="Proteomes" id="UP000648239"/>
    </source>
</evidence>
<comment type="caution">
    <text evidence="3">The sequence shown here is derived from an EMBL/GenBank/DDBJ whole genome shotgun (WGS) entry which is preliminary data.</text>
</comment>
<dbReference type="Gene3D" id="3.30.70.1440">
    <property type="entry name" value="Multidrug efflux transporter AcrB pore domain"/>
    <property type="match status" value="1"/>
</dbReference>
<evidence type="ECO:0000256" key="2">
    <source>
        <dbReference type="SAM" id="Phobius"/>
    </source>
</evidence>